<dbReference type="InterPro" id="IPR036318">
    <property type="entry name" value="FAD-bd_PCMH-like_sf"/>
</dbReference>
<dbReference type="eggNOG" id="COG1319">
    <property type="taxonomic scope" value="Bacteria"/>
</dbReference>
<dbReference type="KEGG" id="mop:Mesop_0591"/>
<dbReference type="Pfam" id="PF03450">
    <property type="entry name" value="CO_deh_flav_C"/>
    <property type="match status" value="1"/>
</dbReference>
<dbReference type="PANTHER" id="PTHR42659">
    <property type="entry name" value="XANTHINE DEHYDROGENASE SUBUNIT C-RELATED"/>
    <property type="match status" value="1"/>
</dbReference>
<dbReference type="HOGENOM" id="CLU_058050_0_0_5"/>
<evidence type="ECO:0000256" key="1">
    <source>
        <dbReference type="ARBA" id="ARBA00022630"/>
    </source>
</evidence>
<evidence type="ECO:0000313" key="5">
    <source>
        <dbReference type="EMBL" id="AEH85086.1"/>
    </source>
</evidence>
<evidence type="ECO:0000256" key="2">
    <source>
        <dbReference type="ARBA" id="ARBA00022827"/>
    </source>
</evidence>
<dbReference type="Proteomes" id="UP000001623">
    <property type="component" value="Chromosome"/>
</dbReference>
<dbReference type="InterPro" id="IPR016167">
    <property type="entry name" value="FAD-bd_PCMH_sub1"/>
</dbReference>
<sequence length="334" mass="34644">MRGGGAAANSGFDNSCRLDIICIRMNFPAPALEGSFEVPALEGLFSGRQSVIRYAKPTTVDEALALLGEGAWRILAGGTDFYPAQGSKPFRDNVLDINGLTALRGIAETDSHWVIGARTTWTDLLRHPLPPAFDALKQAAREVGSAQIQNVASVVGNLCNASPAADGVPALLILDAEVELRSAAATRLLPLPDFILGNRRTALRPGEMVTAIRMPKPAGTSAFVKLGARRYLVISIAMVAARLVVEGGIVTDAAIAVGSCSAVAKRLAGVEAALRGLAADCGLADAVQSAPMAELSPIADVRGSAEYRLDAAGEIVARALLTAAGPMNDHMVAA</sequence>
<organism evidence="5 6">
    <name type="scientific">Mesorhizobium opportunistum (strain LMG 24607 / HAMBI 3007 / WSM2075)</name>
    <dbReference type="NCBI Taxonomy" id="536019"/>
    <lineage>
        <taxon>Bacteria</taxon>
        <taxon>Pseudomonadati</taxon>
        <taxon>Pseudomonadota</taxon>
        <taxon>Alphaproteobacteria</taxon>
        <taxon>Hyphomicrobiales</taxon>
        <taxon>Phyllobacteriaceae</taxon>
        <taxon>Mesorhizobium</taxon>
    </lineage>
</organism>
<dbReference type="SUPFAM" id="SSF55447">
    <property type="entry name" value="CO dehydrogenase flavoprotein C-terminal domain-like"/>
    <property type="match status" value="1"/>
</dbReference>
<dbReference type="PANTHER" id="PTHR42659:SF2">
    <property type="entry name" value="XANTHINE DEHYDROGENASE SUBUNIT C-RELATED"/>
    <property type="match status" value="1"/>
</dbReference>
<name>F7Y599_MESOW</name>
<dbReference type="EMBL" id="CP002279">
    <property type="protein sequence ID" value="AEH85086.1"/>
    <property type="molecule type" value="Genomic_DNA"/>
</dbReference>
<dbReference type="AlphaFoldDB" id="F7Y599"/>
<dbReference type="GO" id="GO:0071949">
    <property type="term" value="F:FAD binding"/>
    <property type="evidence" value="ECO:0007669"/>
    <property type="project" value="InterPro"/>
</dbReference>
<dbReference type="Gene3D" id="3.30.390.50">
    <property type="entry name" value="CO dehydrogenase flavoprotein, C-terminal domain"/>
    <property type="match status" value="1"/>
</dbReference>
<dbReference type="SUPFAM" id="SSF56176">
    <property type="entry name" value="FAD-binding/transporter-associated domain-like"/>
    <property type="match status" value="1"/>
</dbReference>
<evidence type="ECO:0000259" key="4">
    <source>
        <dbReference type="PROSITE" id="PS51387"/>
    </source>
</evidence>
<protein>
    <submittedName>
        <fullName evidence="5">Molybdopterin dehydrogenase FAD-binding protein</fullName>
    </submittedName>
</protein>
<keyword evidence="3" id="KW-0560">Oxidoreductase</keyword>
<dbReference type="InterPro" id="IPR002346">
    <property type="entry name" value="Mopterin_DH_FAD-bd"/>
</dbReference>
<reference evidence="5 6" key="1">
    <citation type="submission" date="2010-10" db="EMBL/GenBank/DDBJ databases">
        <title>Complete sequence of Mesorhizobium opportunistum WSM2075.</title>
        <authorList>
            <consortium name="US DOE Joint Genome Institute"/>
            <person name="Lucas S."/>
            <person name="Copeland A."/>
            <person name="Lapidus A."/>
            <person name="Cheng J.-F."/>
            <person name="Bruce D."/>
            <person name="Goodwin L."/>
            <person name="Pitluck S."/>
            <person name="Chertkov O."/>
            <person name="Misra M."/>
            <person name="Detter J.C."/>
            <person name="Han C."/>
            <person name="Tapia R."/>
            <person name="Land M."/>
            <person name="Hauser L."/>
            <person name="Kyrpides N."/>
            <person name="Ovchinnikova G."/>
            <person name="Mavrommatis K.M."/>
            <person name="Tiwari R.P."/>
            <person name="Howieson J.G."/>
            <person name="O'Hara G.W."/>
            <person name="Nandasena K.G."/>
            <person name="Woyke T."/>
        </authorList>
    </citation>
    <scope>NUCLEOTIDE SEQUENCE [LARGE SCALE GENOMIC DNA]</scope>
    <source>
        <strain evidence="6">LMG 24607 / HAMBI 3007 / WSM2075</strain>
    </source>
</reference>
<dbReference type="SMART" id="SM01092">
    <property type="entry name" value="CO_deh_flav_C"/>
    <property type="match status" value="1"/>
</dbReference>
<dbReference type="Gene3D" id="3.30.43.10">
    <property type="entry name" value="Uridine Diphospho-n-acetylenolpyruvylglucosamine Reductase, domain 2"/>
    <property type="match status" value="1"/>
</dbReference>
<keyword evidence="2" id="KW-0274">FAD</keyword>
<dbReference type="GO" id="GO:0016491">
    <property type="term" value="F:oxidoreductase activity"/>
    <property type="evidence" value="ECO:0007669"/>
    <property type="project" value="UniProtKB-KW"/>
</dbReference>
<proteinExistence type="predicted"/>
<gene>
    <name evidence="5" type="ordered locus">Mesop_0591</name>
</gene>
<dbReference type="STRING" id="536019.Mesop_0591"/>
<dbReference type="InterPro" id="IPR016166">
    <property type="entry name" value="FAD-bd_PCMH"/>
</dbReference>
<dbReference type="Pfam" id="PF00941">
    <property type="entry name" value="FAD_binding_5"/>
    <property type="match status" value="1"/>
</dbReference>
<dbReference type="PROSITE" id="PS51387">
    <property type="entry name" value="FAD_PCMH"/>
    <property type="match status" value="1"/>
</dbReference>
<accession>F7Y599</accession>
<dbReference type="Gene3D" id="3.30.465.10">
    <property type="match status" value="1"/>
</dbReference>
<dbReference type="InterPro" id="IPR036683">
    <property type="entry name" value="CO_DH_flav_C_dom_sf"/>
</dbReference>
<evidence type="ECO:0000313" key="6">
    <source>
        <dbReference type="Proteomes" id="UP000001623"/>
    </source>
</evidence>
<dbReference type="InterPro" id="IPR005107">
    <property type="entry name" value="CO_DH_flav_C"/>
</dbReference>
<dbReference type="InterPro" id="IPR016169">
    <property type="entry name" value="FAD-bd_PCMH_sub2"/>
</dbReference>
<feature type="domain" description="FAD-binding PCMH-type" evidence="4">
    <location>
        <begin position="44"/>
        <end position="219"/>
    </location>
</feature>
<keyword evidence="1" id="KW-0285">Flavoprotein</keyword>
<dbReference type="InterPro" id="IPR051312">
    <property type="entry name" value="Diverse_Substr_Oxidored"/>
</dbReference>
<evidence type="ECO:0000256" key="3">
    <source>
        <dbReference type="ARBA" id="ARBA00023002"/>
    </source>
</evidence>